<comment type="subcellular location">
    <subcellularLocation>
        <location evidence="1">Cytoplasm</location>
        <location evidence="1">Cytoskeleton</location>
        <location evidence="1">Cilium axoneme</location>
    </subcellularLocation>
</comment>
<dbReference type="Gene3D" id="1.20.920.20">
    <property type="match status" value="1"/>
</dbReference>
<sequence>MMVPDRQIIIRVKLASCGFRDNIELPENLKIQFRSVAMMVPDRQIIIRVKLASCGFRDNIVLARKFFTLYKLCEEQLSKQVHYDFGLRNILSVLRTMGAQKRANPDNTEENIMMRVLKEMNASKLVDEDEPLFVSLIEDLFPGMKMTQTVQRDMQRAIATVCERQGLVNHPDWNIKVIQLFETSLVRHGLMTMGPTGSGKTKCIHTLMAALTELGKPHKENRMNPKAITAPQMFGRLDVATNDWTDGIFSTLWRRALKVKKSDTTWIVLDGPVDAVWIENLNSVLDDNKTLTLANGDRIPMAQNSKLVFEPDNVDNASPATVSRMGMVFLSSSVLKWQPILEGWLKTRNEKEATALRNAFNKVYDDIHSYVQQKLPAKMKLLEAIYIRQCTDMLTGLLDVEVPGGKTHTDRHLERLFVFAMMWSLGAVLELDARTKMSEFMMKLPVKMDWPGAKSKEWIMPFEYMVNGSGAWQHWSEIVEDYIYPSDSVPEYASILVPNIDNVCVGYLIDTIAKQNKAVLLIGEQGTAKTVQLKSYMAKYDNEVKLYKVVNFSYATTPNMYQRIIESYVEKRVGMTYGPANNRAMTVFIDDINMPVINEWGDQITNEITRQMMEAGGFYSLEKPGEFVTIADIQLFGAMIHPGGGRNDIPPRLKRQFCIFNCTLPNVVSMDKIFETISSGYFCKSRFDKKIVEFMPRLVQVTRLIWQQTKTKMLPTPAKFHYVFNLRDLSRIWEGILFIKREELQSVATAIKLWHHECLRVISDRFTNFEDKIWFTNNFWKTARAELPDVASEFPEGDTFFVNFLREPIDPTGDEDEDFSLDAPKIYEELPSAYNVNNFMDDIKILYRVAGLQGQGISFIFTDNDIKDEQFLEFLNNILSSGEIANLFSKEEMDEILNELTPIMKKLAPRRVAVPDVLYEYFITRSRANLHVVLCFSPVGEKFRSRALKFPGLISGSTMDWFQKWPKEALIEVAQHFLADFKVVCSPETKAQLIEIMGTVQDNVADNCAAYYERFRRQAHVTPKSYLCFLDGYKGLYKEKHDSIAEMARRMTTGLDKLVEAAASVDILKKELEVKEKEINVATEKAEEVLAAVAESQAAAEVVKQEVMAVKDRAVKLVNVIAADTAVAEEKLADAKPALDAAEAALLTINSADIATVRKLGKPPFLITLIMDAVVILFRKRVDPIKPDFEKKFLTPSWAESLKVMADVRFLNNLKNFPKDEINAEIVDLLQPYFRFSNYTYEAAKVACGNVAGLISWTIAMAQFYSVNKDVLPLKANLAVMQGKYQAAKRELDSAQQQLETKEKELAVVQKRFDDAMALKQEVLDDASKCQQKMDAATALINGLSGERVRWTEQSALFKSEIERLVGDILLLIGFLSYAGPFNQEFRNQLLTNWLNELIKRKIPVSMNLNILEELTDTATIGDWNLCGLPTDELSIQNGIIVTKAARFPLLIDPQTQGKIWIKNMEKNNDLIVTTLNHKYFRNHIEDCVCQGRPLLIEDVAEELDPALDNILEKNYIKIGSSFKVKLGDKEIDVMEGHKIYITTKLPNPAYTPEVSARTSIIDFTVTMQGLEDQLLGRVILTEKYELENERTQLIMDVTSNRRKMKELEANLLHKLTTIQGSLVEDVSLIQVLNVTKATATDVREKLDVAKETETKINLAREEYRPVATRGSVLYFLVCNMSLVCHMYQTSLAQFLERFDISIDRSTPSPITARRIGFIIEYLTFDVFKFISRGFYEKHKYLFTVLLTLKIDLQREYVSFDEFQTFIKGGAALDLNACPPKPFKWITDMSWLNLVQLTNLRLFTNILTQITNNEKSWKVWFDKEAPEEEVIPDGYHTLDVFRKLLVVRCWCPDRTIAQSLKYVNQSMGPKFTEAVIVQYEQMVLESRPLVPLIGFLAMGSDPTPMIETTAKRMECSCSSISMGQGQEVHARKLIERALTEDSGSVGASSLSAAAGAPAGGDVTAALVPLSGTLGSALDVTMCSGCPSSSLLLFSTSKIVSALFPLGKNDVPVG</sequence>
<evidence type="ECO:0000259" key="20">
    <source>
        <dbReference type="Pfam" id="PF17852"/>
    </source>
</evidence>
<dbReference type="Gene3D" id="6.10.140.1060">
    <property type="match status" value="1"/>
</dbReference>
<feature type="domain" description="Dynein heavy chain hydrolytic ATP-binding dynein motor region" evidence="16">
    <location>
        <begin position="23"/>
        <end position="201"/>
    </location>
</feature>
<dbReference type="Gene3D" id="1.10.8.710">
    <property type="match status" value="1"/>
</dbReference>
<comment type="caution">
    <text evidence="22">The sequence shown here is derived from an EMBL/GenBank/DDBJ whole genome shotgun (WGS) entry which is preliminary data.</text>
</comment>
<dbReference type="InterPro" id="IPR024743">
    <property type="entry name" value="Dynein_HC_stalk"/>
</dbReference>
<keyword evidence="12" id="KW-0206">Cytoskeleton</keyword>
<dbReference type="EMBL" id="JAHIBW010000005">
    <property type="protein sequence ID" value="KAG7310609.1"/>
    <property type="molecule type" value="Genomic_DNA"/>
</dbReference>
<gene>
    <name evidence="22" type="ORF">JYU34_003401</name>
</gene>
<feature type="domain" description="Dynein heavy chain AAA module D4" evidence="18">
    <location>
        <begin position="829"/>
        <end position="1036"/>
    </location>
</feature>
<evidence type="ECO:0000256" key="10">
    <source>
        <dbReference type="ARBA" id="ARBA00023069"/>
    </source>
</evidence>
<keyword evidence="10" id="KW-0969">Cilium</keyword>
<dbReference type="Proteomes" id="UP000823941">
    <property type="component" value="Chromosome 5"/>
</dbReference>
<feature type="coiled-coil region" evidence="14">
    <location>
        <begin position="1058"/>
        <end position="1092"/>
    </location>
</feature>
<evidence type="ECO:0000256" key="3">
    <source>
        <dbReference type="ARBA" id="ARBA00022490"/>
    </source>
</evidence>
<dbReference type="Pfam" id="PF03028">
    <property type="entry name" value="Dynein_heavy"/>
    <property type="match status" value="1"/>
</dbReference>
<dbReference type="InterPro" id="IPR041589">
    <property type="entry name" value="DNAH3_AAA_lid_1"/>
</dbReference>
<evidence type="ECO:0000256" key="13">
    <source>
        <dbReference type="ARBA" id="ARBA00023273"/>
    </source>
</evidence>
<dbReference type="PANTHER" id="PTHR46532">
    <property type="entry name" value="MALE FERTILITY FACTOR KL5"/>
    <property type="match status" value="1"/>
</dbReference>
<evidence type="ECO:0000313" key="23">
    <source>
        <dbReference type="Proteomes" id="UP000823941"/>
    </source>
</evidence>
<feature type="domain" description="Dynein heavy chain AAA 5 extension" evidence="20">
    <location>
        <begin position="356"/>
        <end position="477"/>
    </location>
</feature>
<keyword evidence="23" id="KW-1185">Reference proteome</keyword>
<comment type="similarity">
    <text evidence="2">Belongs to the dynein heavy chain family.</text>
</comment>
<evidence type="ECO:0000259" key="19">
    <source>
        <dbReference type="Pfam" id="PF12781"/>
    </source>
</evidence>
<keyword evidence="7" id="KW-0067">ATP-binding</keyword>
<evidence type="ECO:0000256" key="7">
    <source>
        <dbReference type="ARBA" id="ARBA00022840"/>
    </source>
</evidence>
<organism evidence="22 23">
    <name type="scientific">Plutella xylostella</name>
    <name type="common">Diamondback moth</name>
    <name type="synonym">Plutella maculipennis</name>
    <dbReference type="NCBI Taxonomy" id="51655"/>
    <lineage>
        <taxon>Eukaryota</taxon>
        <taxon>Metazoa</taxon>
        <taxon>Ecdysozoa</taxon>
        <taxon>Arthropoda</taxon>
        <taxon>Hexapoda</taxon>
        <taxon>Insecta</taxon>
        <taxon>Pterygota</taxon>
        <taxon>Neoptera</taxon>
        <taxon>Endopterygota</taxon>
        <taxon>Lepidoptera</taxon>
        <taxon>Glossata</taxon>
        <taxon>Ditrysia</taxon>
        <taxon>Yponomeutoidea</taxon>
        <taxon>Plutellidae</taxon>
        <taxon>Plutella</taxon>
    </lineage>
</organism>
<dbReference type="PANTHER" id="PTHR46532:SF4">
    <property type="entry name" value="AAA+ ATPASE DOMAIN-CONTAINING PROTEIN"/>
    <property type="match status" value="1"/>
</dbReference>
<evidence type="ECO:0000256" key="9">
    <source>
        <dbReference type="ARBA" id="ARBA00023054"/>
    </source>
</evidence>
<keyword evidence="8" id="KW-0243">Dynein</keyword>
<feature type="domain" description="Dynein heavy chain 3 AAA+ lid" evidence="21">
    <location>
        <begin position="699"/>
        <end position="772"/>
    </location>
</feature>
<evidence type="ECO:0000256" key="12">
    <source>
        <dbReference type="ARBA" id="ARBA00023212"/>
    </source>
</evidence>
<dbReference type="InterPro" id="IPR024317">
    <property type="entry name" value="Dynein_heavy_chain_D4_dom"/>
</dbReference>
<dbReference type="Pfam" id="PF12780">
    <property type="entry name" value="AAA_8"/>
    <property type="match status" value="1"/>
</dbReference>
<dbReference type="SUPFAM" id="SSF52540">
    <property type="entry name" value="P-loop containing nucleoside triphosphate hydrolases"/>
    <property type="match status" value="3"/>
</dbReference>
<accession>A0ABQ7QZZ2</accession>
<dbReference type="Pfam" id="PF12781">
    <property type="entry name" value="AAA_9"/>
    <property type="match status" value="1"/>
</dbReference>
<proteinExistence type="inferred from homology"/>
<evidence type="ECO:0000259" key="17">
    <source>
        <dbReference type="Pfam" id="PF12777"/>
    </source>
</evidence>
<evidence type="ECO:0000256" key="14">
    <source>
        <dbReference type="SAM" id="Coils"/>
    </source>
</evidence>
<dbReference type="InterPro" id="IPR026983">
    <property type="entry name" value="DHC"/>
</dbReference>
<evidence type="ECO:0000256" key="4">
    <source>
        <dbReference type="ARBA" id="ARBA00022701"/>
    </source>
</evidence>
<evidence type="ECO:0008006" key="24">
    <source>
        <dbReference type="Google" id="ProtNLM"/>
    </source>
</evidence>
<keyword evidence="4" id="KW-0493">Microtubule</keyword>
<evidence type="ECO:0000256" key="8">
    <source>
        <dbReference type="ARBA" id="ARBA00023017"/>
    </source>
</evidence>
<evidence type="ECO:0000256" key="1">
    <source>
        <dbReference type="ARBA" id="ARBA00004430"/>
    </source>
</evidence>
<dbReference type="Pfam" id="PF12774">
    <property type="entry name" value="AAA_6"/>
    <property type="match status" value="1"/>
</dbReference>
<dbReference type="InterPro" id="IPR004273">
    <property type="entry name" value="Dynein_heavy_D6_P-loop"/>
</dbReference>
<keyword evidence="13" id="KW-0966">Cell projection</keyword>
<keyword evidence="3" id="KW-0963">Cytoplasm</keyword>
<dbReference type="Gene3D" id="1.10.472.130">
    <property type="match status" value="1"/>
</dbReference>
<feature type="domain" description="Dynein heavy chain ATP-binding dynein motor region" evidence="19">
    <location>
        <begin position="1423"/>
        <end position="1643"/>
    </location>
</feature>
<evidence type="ECO:0000256" key="2">
    <source>
        <dbReference type="ARBA" id="ARBA00008887"/>
    </source>
</evidence>
<evidence type="ECO:0000256" key="11">
    <source>
        <dbReference type="ARBA" id="ARBA00023175"/>
    </source>
</evidence>
<feature type="domain" description="Dynein heavy chain coiled coil stalk" evidence="17">
    <location>
        <begin position="1050"/>
        <end position="1393"/>
    </location>
</feature>
<dbReference type="InterPro" id="IPR027417">
    <property type="entry name" value="P-loop_NTPase"/>
</dbReference>
<feature type="domain" description="Dynein heavy chain region D6 P-loop" evidence="15">
    <location>
        <begin position="1889"/>
        <end position="1939"/>
    </location>
</feature>
<keyword evidence="9 14" id="KW-0175">Coiled coil</keyword>
<dbReference type="Pfam" id="PF12777">
    <property type="entry name" value="MT"/>
    <property type="match status" value="1"/>
</dbReference>
<dbReference type="Gene3D" id="3.40.50.300">
    <property type="entry name" value="P-loop containing nucleotide triphosphate hydrolases"/>
    <property type="match status" value="5"/>
</dbReference>
<evidence type="ECO:0000256" key="6">
    <source>
        <dbReference type="ARBA" id="ARBA00022741"/>
    </source>
</evidence>
<dbReference type="InterPro" id="IPR035706">
    <property type="entry name" value="AAA_9"/>
</dbReference>
<reference evidence="22 23" key="1">
    <citation type="submission" date="2021-06" db="EMBL/GenBank/DDBJ databases">
        <title>A haploid diamondback moth (Plutella xylostella L.) genome assembly resolves 31 chromosomes and identifies a diamide resistance mutation.</title>
        <authorList>
            <person name="Ward C.M."/>
            <person name="Perry K.D."/>
            <person name="Baker G."/>
            <person name="Powis K."/>
            <person name="Heckel D.G."/>
            <person name="Baxter S.W."/>
        </authorList>
    </citation>
    <scope>NUCLEOTIDE SEQUENCE [LARGE SCALE GENOMIC DNA]</scope>
    <source>
        <strain evidence="22 23">LV</strain>
        <tissue evidence="22">Single pupa</tissue>
    </source>
</reference>
<dbReference type="Pfam" id="PF12775">
    <property type="entry name" value="AAA_7"/>
    <property type="match status" value="1"/>
</dbReference>
<evidence type="ECO:0000259" key="21">
    <source>
        <dbReference type="Pfam" id="PF17857"/>
    </source>
</evidence>
<keyword evidence="11" id="KW-0505">Motor protein</keyword>
<dbReference type="InterPro" id="IPR043157">
    <property type="entry name" value="Dynein_AAA1S"/>
</dbReference>
<dbReference type="InterPro" id="IPR035699">
    <property type="entry name" value="AAA_6"/>
</dbReference>
<dbReference type="Gene3D" id="1.10.8.1220">
    <property type="match status" value="1"/>
</dbReference>
<dbReference type="Pfam" id="PF17852">
    <property type="entry name" value="Dynein_AAA_lid"/>
    <property type="match status" value="1"/>
</dbReference>
<evidence type="ECO:0000313" key="22">
    <source>
        <dbReference type="EMBL" id="KAG7310609.1"/>
    </source>
</evidence>
<evidence type="ECO:0000259" key="16">
    <source>
        <dbReference type="Pfam" id="PF12774"/>
    </source>
</evidence>
<dbReference type="Pfam" id="PF17857">
    <property type="entry name" value="AAA_lid_1"/>
    <property type="match status" value="1"/>
</dbReference>
<evidence type="ECO:0000256" key="5">
    <source>
        <dbReference type="ARBA" id="ARBA00022737"/>
    </source>
</evidence>
<name>A0ABQ7QZZ2_PLUXY</name>
<evidence type="ECO:0000259" key="18">
    <source>
        <dbReference type="Pfam" id="PF12780"/>
    </source>
</evidence>
<feature type="coiled-coil region" evidence="14">
    <location>
        <begin position="1278"/>
        <end position="1312"/>
    </location>
</feature>
<keyword evidence="6" id="KW-0547">Nucleotide-binding</keyword>
<protein>
    <recommendedName>
        <fullName evidence="24">Dynein heavy chain</fullName>
    </recommendedName>
</protein>
<keyword evidence="5" id="KW-0677">Repeat</keyword>
<dbReference type="Gene3D" id="1.20.920.30">
    <property type="match status" value="1"/>
</dbReference>
<dbReference type="InterPro" id="IPR041466">
    <property type="entry name" value="Dynein_AAA5_ext"/>
</dbReference>
<evidence type="ECO:0000259" key="15">
    <source>
        <dbReference type="Pfam" id="PF03028"/>
    </source>
</evidence>